<evidence type="ECO:0000313" key="2">
    <source>
        <dbReference type="Proteomes" id="UP000281553"/>
    </source>
</evidence>
<dbReference type="EMBL" id="UYRU01071647">
    <property type="protein sequence ID" value="VDN21269.1"/>
    <property type="molecule type" value="Genomic_DNA"/>
</dbReference>
<keyword evidence="2" id="KW-1185">Reference proteome</keyword>
<reference evidence="1 2" key="1">
    <citation type="submission" date="2018-11" db="EMBL/GenBank/DDBJ databases">
        <authorList>
            <consortium name="Pathogen Informatics"/>
        </authorList>
    </citation>
    <scope>NUCLEOTIDE SEQUENCE [LARGE SCALE GENOMIC DNA]</scope>
</reference>
<organism evidence="1 2">
    <name type="scientific">Dibothriocephalus latus</name>
    <name type="common">Fish tapeworm</name>
    <name type="synonym">Diphyllobothrium latum</name>
    <dbReference type="NCBI Taxonomy" id="60516"/>
    <lineage>
        <taxon>Eukaryota</taxon>
        <taxon>Metazoa</taxon>
        <taxon>Spiralia</taxon>
        <taxon>Lophotrochozoa</taxon>
        <taxon>Platyhelminthes</taxon>
        <taxon>Cestoda</taxon>
        <taxon>Eucestoda</taxon>
        <taxon>Diphyllobothriidea</taxon>
        <taxon>Diphyllobothriidae</taxon>
        <taxon>Dibothriocephalus</taxon>
    </lineage>
</organism>
<sequence length="118" mass="13380">MVAKVTQDARGICRIPVKCCFEFPTLVSVHQHVEERQLAVFSFICRELDVGEDRVQILLYSSVAAAIAATLGFRTHVSLVRGERSYHRAIRLGVLTVVDRDYALIDRRTPSRKRAQQP</sequence>
<accession>A0A3P7PNV5</accession>
<evidence type="ECO:0000313" key="1">
    <source>
        <dbReference type="EMBL" id="VDN21269.1"/>
    </source>
</evidence>
<proteinExistence type="predicted"/>
<gene>
    <name evidence="1" type="ORF">DILT_LOCUS13794</name>
</gene>
<name>A0A3P7PNV5_DIBLA</name>
<protein>
    <submittedName>
        <fullName evidence="1">Uncharacterized protein</fullName>
    </submittedName>
</protein>
<dbReference type="Proteomes" id="UP000281553">
    <property type="component" value="Unassembled WGS sequence"/>
</dbReference>
<dbReference type="AlphaFoldDB" id="A0A3P7PNV5"/>